<dbReference type="Proteomes" id="UP000229502">
    <property type="component" value="Unassembled WGS sequence"/>
</dbReference>
<feature type="non-terminal residue" evidence="1">
    <location>
        <position position="70"/>
    </location>
</feature>
<protein>
    <submittedName>
        <fullName evidence="1">D-glycerate dehydrogenase</fullName>
    </submittedName>
</protein>
<evidence type="ECO:0000313" key="2">
    <source>
        <dbReference type="Proteomes" id="UP000229502"/>
    </source>
</evidence>
<evidence type="ECO:0000313" key="1">
    <source>
        <dbReference type="EMBL" id="PIU34483.1"/>
    </source>
</evidence>
<dbReference type="Gene3D" id="3.40.50.720">
    <property type="entry name" value="NAD(P)-binding Rossmann-like Domain"/>
    <property type="match status" value="1"/>
</dbReference>
<comment type="caution">
    <text evidence="1">The sequence shown here is derived from an EMBL/GenBank/DDBJ whole genome shotgun (WGS) entry which is preliminary data.</text>
</comment>
<dbReference type="AlphaFoldDB" id="A0A2M6YQY0"/>
<reference evidence="2" key="1">
    <citation type="submission" date="2017-09" db="EMBL/GenBank/DDBJ databases">
        <title>Depth-based differentiation of microbial function through sediment-hosted aquifers and enrichment of novel symbionts in the deep terrestrial subsurface.</title>
        <authorList>
            <person name="Probst A.J."/>
            <person name="Ladd B."/>
            <person name="Jarett J.K."/>
            <person name="Geller-Mcgrath D.E."/>
            <person name="Sieber C.M.K."/>
            <person name="Emerson J.B."/>
            <person name="Anantharaman K."/>
            <person name="Thomas B.C."/>
            <person name="Malmstrom R."/>
            <person name="Stieglmeier M."/>
            <person name="Klingl A."/>
            <person name="Woyke T."/>
            <person name="Ryan C.M."/>
            <person name="Banfield J.F."/>
        </authorList>
    </citation>
    <scope>NUCLEOTIDE SEQUENCE [LARGE SCALE GENOMIC DNA]</scope>
</reference>
<dbReference type="SUPFAM" id="SSF52283">
    <property type="entry name" value="Formate/glycerate dehydrogenase catalytic domain-like"/>
    <property type="match status" value="1"/>
</dbReference>
<sequence length="70" mass="7651">MKVVVTRKIPRVGIDVLEDAGFEVIGNPSDRLLTEVEMKNFVKGADAILCLIVDRIDKEVINAAGSNLKI</sequence>
<gene>
    <name evidence="1" type="ORF">COT03_02215</name>
</gene>
<dbReference type="EMBL" id="PEWZ01000108">
    <property type="protein sequence ID" value="PIU34483.1"/>
    <property type="molecule type" value="Genomic_DNA"/>
</dbReference>
<name>A0A2M6YQY0_9BACT</name>
<proteinExistence type="predicted"/>
<organism evidence="1 2">
    <name type="scientific">Candidatus Shapirobacteria bacterium CG07_land_8_20_14_0_80_39_18</name>
    <dbReference type="NCBI Taxonomy" id="1974882"/>
    <lineage>
        <taxon>Bacteria</taxon>
        <taxon>Candidatus Shapironibacteriota</taxon>
    </lineage>
</organism>
<accession>A0A2M6YQY0</accession>